<keyword evidence="3" id="KW-1185">Reference proteome</keyword>
<comment type="caution">
    <text evidence="2">The sequence shown here is derived from an EMBL/GenBank/DDBJ whole genome shotgun (WGS) entry which is preliminary data.</text>
</comment>
<evidence type="ECO:0000313" key="2">
    <source>
        <dbReference type="EMBL" id="MBC5723080.1"/>
    </source>
</evidence>
<dbReference type="Pfam" id="PF13479">
    <property type="entry name" value="AAA_24"/>
    <property type="match status" value="1"/>
</dbReference>
<accession>A0A8J6M3C9</accession>
<proteinExistence type="predicted"/>
<dbReference type="InterPro" id="IPR003593">
    <property type="entry name" value="AAA+_ATPase"/>
</dbReference>
<dbReference type="EMBL" id="JACOPO010000006">
    <property type="protein sequence ID" value="MBC5723080.1"/>
    <property type="molecule type" value="Genomic_DNA"/>
</dbReference>
<dbReference type="Proteomes" id="UP000628736">
    <property type="component" value="Unassembled WGS sequence"/>
</dbReference>
<dbReference type="InterPro" id="IPR027417">
    <property type="entry name" value="P-loop_NTPase"/>
</dbReference>
<dbReference type="RefSeq" id="WP_186852973.1">
    <property type="nucleotide sequence ID" value="NZ_JACOPO010000006.1"/>
</dbReference>
<evidence type="ECO:0000259" key="1">
    <source>
        <dbReference type="SMART" id="SM00382"/>
    </source>
</evidence>
<feature type="domain" description="AAA+ ATPase" evidence="1">
    <location>
        <begin position="1"/>
        <end position="154"/>
    </location>
</feature>
<reference evidence="2" key="1">
    <citation type="submission" date="2020-08" db="EMBL/GenBank/DDBJ databases">
        <title>Genome public.</title>
        <authorList>
            <person name="Liu C."/>
            <person name="Sun Q."/>
        </authorList>
    </citation>
    <scope>NUCLEOTIDE SEQUENCE</scope>
    <source>
        <strain evidence="2">NSJ-23</strain>
    </source>
</reference>
<dbReference type="AlphaFoldDB" id="A0A8J6M3C9"/>
<dbReference type="SUPFAM" id="SSF52540">
    <property type="entry name" value="P-loop containing nucleoside triphosphate hydrolases"/>
    <property type="match status" value="1"/>
</dbReference>
<gene>
    <name evidence="2" type="ORF">H8S11_09665</name>
</gene>
<evidence type="ECO:0000313" key="3">
    <source>
        <dbReference type="Proteomes" id="UP000628736"/>
    </source>
</evidence>
<organism evidence="2 3">
    <name type="scientific">Flintibacter hominis</name>
    <dbReference type="NCBI Taxonomy" id="2763048"/>
    <lineage>
        <taxon>Bacteria</taxon>
        <taxon>Bacillati</taxon>
        <taxon>Bacillota</taxon>
        <taxon>Clostridia</taxon>
        <taxon>Eubacteriales</taxon>
        <taxon>Flintibacter</taxon>
    </lineage>
</organism>
<dbReference type="SMART" id="SM00382">
    <property type="entry name" value="AAA"/>
    <property type="match status" value="1"/>
</dbReference>
<name>A0A8J6M3C9_9FIRM</name>
<sequence length="214" mass="24453">MSRLICVMGESGSGKTTAMRNLDPKSTYYIDCDGKGLAWKDWRSQYNEANRNFAYTRDIQKIAGLVVNISQKKPETKTIVIDTLNTCMVDKEVKSMKETGFGKWIDLTQFVWDLIETAGRQRDDLTIIFVMHSETIRDDFGYSFTRIKTNGRKLEKLVPESLFGTVLLAKKTDDDRYIFETQAKNSTAKSPMGAFKSFEIDNDMGFVLKALEDF</sequence>
<protein>
    <submittedName>
        <fullName evidence="2">AAA family ATPase</fullName>
    </submittedName>
</protein>